<dbReference type="RefSeq" id="WP_378400676.1">
    <property type="nucleotide sequence ID" value="NZ_JBHTCS010000001.1"/>
</dbReference>
<name>A0ABW2RST1_9NOCA</name>
<proteinExistence type="predicted"/>
<dbReference type="Proteomes" id="UP001596484">
    <property type="component" value="Unassembled WGS sequence"/>
</dbReference>
<gene>
    <name evidence="1" type="ORF">ACFQS9_01090</name>
</gene>
<evidence type="ECO:0000313" key="2">
    <source>
        <dbReference type="Proteomes" id="UP001596484"/>
    </source>
</evidence>
<sequence>MTVRRLAPGAAVRTTGVLDVAVPGYRPHPMHSNERIFSETNCYVDLWVEVLHALDADPVPATAFVLGAGFDGRQWDFVKFQPEDLRELYGISVAEMNVWRPVLDHVVDNLADGMLSTVEVDGYWLPDTAGTSYRREHTKTTVVPNLVDRAARRMEYFHNSGYHELSGEDFDGAFGLVDPAPALAPYVEQIRFDPDLVRRPAHEGDRDIDLIARHFARRPAGNPVAELGGQVLADVEWLVDEDPEQFHLWSFGTLRQCGASAELAADLSRYLESRGRTGAADAAEAFTAVATGAKTAQFRLARAMRGRAASLDEQLDSMAGHWATAIDRLGLVL</sequence>
<evidence type="ECO:0000313" key="1">
    <source>
        <dbReference type="EMBL" id="MFC7446478.1"/>
    </source>
</evidence>
<keyword evidence="2" id="KW-1185">Reference proteome</keyword>
<reference evidence="2" key="1">
    <citation type="journal article" date="2019" name="Int. J. Syst. Evol. Microbiol.">
        <title>The Global Catalogue of Microorganisms (GCM) 10K type strain sequencing project: providing services to taxonomists for standard genome sequencing and annotation.</title>
        <authorList>
            <consortium name="The Broad Institute Genomics Platform"/>
            <consortium name="The Broad Institute Genome Sequencing Center for Infectious Disease"/>
            <person name="Wu L."/>
            <person name="Ma J."/>
        </authorList>
    </citation>
    <scope>NUCLEOTIDE SEQUENCE [LARGE SCALE GENOMIC DNA]</scope>
    <source>
        <strain evidence="2">ICMP 19430</strain>
    </source>
</reference>
<accession>A0ABW2RST1</accession>
<organism evidence="1 2">
    <name type="scientific">Rhodococcus daqingensis</name>
    <dbReference type="NCBI Taxonomy" id="2479363"/>
    <lineage>
        <taxon>Bacteria</taxon>
        <taxon>Bacillati</taxon>
        <taxon>Actinomycetota</taxon>
        <taxon>Actinomycetes</taxon>
        <taxon>Mycobacteriales</taxon>
        <taxon>Nocardiaceae</taxon>
        <taxon>Rhodococcus</taxon>
    </lineage>
</organism>
<dbReference type="InterPro" id="IPR014989">
    <property type="entry name" value="DUF1839"/>
</dbReference>
<comment type="caution">
    <text evidence="1">The sequence shown here is derived from an EMBL/GenBank/DDBJ whole genome shotgun (WGS) entry which is preliminary data.</text>
</comment>
<protein>
    <submittedName>
        <fullName evidence="1">DUF1839 family protein</fullName>
    </submittedName>
</protein>
<dbReference type="EMBL" id="JBHTCS010000001">
    <property type="protein sequence ID" value="MFC7446478.1"/>
    <property type="molecule type" value="Genomic_DNA"/>
</dbReference>
<dbReference type="Pfam" id="PF08893">
    <property type="entry name" value="DUF1839"/>
    <property type="match status" value="1"/>
</dbReference>